<gene>
    <name evidence="8 10" type="primary">cmk</name>
    <name evidence="10" type="ORF">KP014_22420</name>
</gene>
<comment type="similarity">
    <text evidence="1 8">Belongs to the cytidylate kinase family. Type 1 subfamily.</text>
</comment>
<sequence length="255" mass="28467">MSSGTTAKRGLGIILRRNAPLVRQGTHIVDKINVAIDGPAGAGKSTVARMVAQKLSYIYVDTGAMYRAVTWYMIHKDIMPEDHDNVLQTVRNMVIELVPGEEVQKVIINGEDATPYIRSLQVSGMVSQYAKIESIRTRLSQLQREMALGKGVVMDGRDIGTTVLPDAEVKIFMTASVEERALRRYKELKDAEQVTLEQLENDIAQRDLLDQSREISPLRRADDSILLDTTSMDIVQVVETIVSHCRSYVGGERNH</sequence>
<dbReference type="GO" id="GO:0016301">
    <property type="term" value="F:kinase activity"/>
    <property type="evidence" value="ECO:0007669"/>
    <property type="project" value="UniProtKB-KW"/>
</dbReference>
<dbReference type="PANTHER" id="PTHR21299:SF2">
    <property type="entry name" value="CYTIDYLATE KINASE"/>
    <property type="match status" value="1"/>
</dbReference>
<evidence type="ECO:0000256" key="2">
    <source>
        <dbReference type="ARBA" id="ARBA00022679"/>
    </source>
</evidence>
<accession>A0ABX8H9N3</accession>
<evidence type="ECO:0000256" key="7">
    <source>
        <dbReference type="ARBA" id="ARBA00048478"/>
    </source>
</evidence>
<dbReference type="CDD" id="cd02020">
    <property type="entry name" value="CMPK"/>
    <property type="match status" value="1"/>
</dbReference>
<keyword evidence="11" id="KW-1185">Reference proteome</keyword>
<dbReference type="Proteomes" id="UP000683429">
    <property type="component" value="Chromosome"/>
</dbReference>
<dbReference type="SUPFAM" id="SSF52540">
    <property type="entry name" value="P-loop containing nucleoside triphosphate hydrolases"/>
    <property type="match status" value="1"/>
</dbReference>
<reference evidence="10 11" key="1">
    <citation type="submission" date="2021-06" db="EMBL/GenBank/DDBJ databases">
        <title>Whole genome sequence of Paenibacillus sophorae DSM23020 for comparative genomics.</title>
        <authorList>
            <person name="Kim M.-J."/>
            <person name="Lee G."/>
            <person name="Shin J.-H."/>
        </authorList>
    </citation>
    <scope>NUCLEOTIDE SEQUENCE [LARGE SCALE GENOMIC DNA]</scope>
    <source>
        <strain evidence="10 11">DSM 23020</strain>
    </source>
</reference>
<evidence type="ECO:0000256" key="1">
    <source>
        <dbReference type="ARBA" id="ARBA00009427"/>
    </source>
</evidence>
<organism evidence="10 11">
    <name type="scientific">Paenibacillus sophorae</name>
    <dbReference type="NCBI Taxonomy" id="1333845"/>
    <lineage>
        <taxon>Bacteria</taxon>
        <taxon>Bacillati</taxon>
        <taxon>Bacillota</taxon>
        <taxon>Bacilli</taxon>
        <taxon>Bacillales</taxon>
        <taxon>Paenibacillaceae</taxon>
        <taxon>Paenibacillus</taxon>
    </lineage>
</organism>
<feature type="binding site" evidence="8">
    <location>
        <begin position="38"/>
        <end position="46"/>
    </location>
    <ligand>
        <name>ATP</name>
        <dbReference type="ChEBI" id="CHEBI:30616"/>
    </ligand>
</feature>
<evidence type="ECO:0000313" key="11">
    <source>
        <dbReference type="Proteomes" id="UP000683429"/>
    </source>
</evidence>
<dbReference type="EC" id="2.7.4.25" evidence="8"/>
<name>A0ABX8H9N3_9BACL</name>
<comment type="catalytic activity">
    <reaction evidence="6 8">
        <text>dCMP + ATP = dCDP + ADP</text>
        <dbReference type="Rhea" id="RHEA:25094"/>
        <dbReference type="ChEBI" id="CHEBI:30616"/>
        <dbReference type="ChEBI" id="CHEBI:57566"/>
        <dbReference type="ChEBI" id="CHEBI:58593"/>
        <dbReference type="ChEBI" id="CHEBI:456216"/>
        <dbReference type="EC" id="2.7.4.25"/>
    </reaction>
</comment>
<protein>
    <recommendedName>
        <fullName evidence="8">Cytidylate kinase</fullName>
        <shortName evidence="8">CK</shortName>
        <ecNumber evidence="8">2.7.4.25</ecNumber>
    </recommendedName>
    <alternativeName>
        <fullName evidence="8">Cytidine monophosphate kinase</fullName>
        <shortName evidence="8">CMP kinase</shortName>
    </alternativeName>
</protein>
<dbReference type="NCBIfam" id="TIGR00017">
    <property type="entry name" value="cmk"/>
    <property type="match status" value="1"/>
</dbReference>
<keyword evidence="8" id="KW-0963">Cytoplasm</keyword>
<keyword evidence="4 8" id="KW-0418">Kinase</keyword>
<dbReference type="InterPro" id="IPR011994">
    <property type="entry name" value="Cytidylate_kinase_dom"/>
</dbReference>
<dbReference type="HAMAP" id="MF_00238">
    <property type="entry name" value="Cytidyl_kinase_type1"/>
    <property type="match status" value="1"/>
</dbReference>
<proteinExistence type="inferred from homology"/>
<feature type="domain" description="Cytidylate kinase" evidence="9">
    <location>
        <begin position="34"/>
        <end position="245"/>
    </location>
</feature>
<evidence type="ECO:0000259" key="9">
    <source>
        <dbReference type="Pfam" id="PF02224"/>
    </source>
</evidence>
<dbReference type="InterPro" id="IPR003136">
    <property type="entry name" value="Cytidylate_kin"/>
</dbReference>
<comment type="subcellular location">
    <subcellularLocation>
        <location evidence="8">Cytoplasm</location>
    </subcellularLocation>
</comment>
<evidence type="ECO:0000256" key="6">
    <source>
        <dbReference type="ARBA" id="ARBA00047615"/>
    </source>
</evidence>
<dbReference type="Pfam" id="PF02224">
    <property type="entry name" value="Cytidylate_kin"/>
    <property type="match status" value="1"/>
</dbReference>
<dbReference type="InterPro" id="IPR027417">
    <property type="entry name" value="P-loop_NTPase"/>
</dbReference>
<keyword evidence="5 8" id="KW-0067">ATP-binding</keyword>
<dbReference type="EMBL" id="CP076607">
    <property type="protein sequence ID" value="QWU14654.1"/>
    <property type="molecule type" value="Genomic_DNA"/>
</dbReference>
<evidence type="ECO:0000256" key="5">
    <source>
        <dbReference type="ARBA" id="ARBA00022840"/>
    </source>
</evidence>
<dbReference type="Gene3D" id="3.40.50.300">
    <property type="entry name" value="P-loop containing nucleotide triphosphate hydrolases"/>
    <property type="match status" value="1"/>
</dbReference>
<evidence type="ECO:0000256" key="8">
    <source>
        <dbReference type="HAMAP-Rule" id="MF_00238"/>
    </source>
</evidence>
<comment type="catalytic activity">
    <reaction evidence="7 8">
        <text>CMP + ATP = CDP + ADP</text>
        <dbReference type="Rhea" id="RHEA:11600"/>
        <dbReference type="ChEBI" id="CHEBI:30616"/>
        <dbReference type="ChEBI" id="CHEBI:58069"/>
        <dbReference type="ChEBI" id="CHEBI:60377"/>
        <dbReference type="ChEBI" id="CHEBI:456216"/>
        <dbReference type="EC" id="2.7.4.25"/>
    </reaction>
</comment>
<dbReference type="PANTHER" id="PTHR21299">
    <property type="entry name" value="CYTIDYLATE KINASE/PANTOATE-BETA-ALANINE LIGASE"/>
    <property type="match status" value="1"/>
</dbReference>
<evidence type="ECO:0000313" key="10">
    <source>
        <dbReference type="EMBL" id="QWU14654.1"/>
    </source>
</evidence>
<evidence type="ECO:0000256" key="4">
    <source>
        <dbReference type="ARBA" id="ARBA00022777"/>
    </source>
</evidence>
<keyword evidence="2 8" id="KW-0808">Transferase</keyword>
<evidence type="ECO:0000256" key="3">
    <source>
        <dbReference type="ARBA" id="ARBA00022741"/>
    </source>
</evidence>
<keyword evidence="3 8" id="KW-0547">Nucleotide-binding</keyword>